<organism evidence="1 2">
    <name type="scientific">Glossina morsitans morsitans</name>
    <name type="common">Savannah tsetse fly</name>
    <dbReference type="NCBI Taxonomy" id="37546"/>
    <lineage>
        <taxon>Eukaryota</taxon>
        <taxon>Metazoa</taxon>
        <taxon>Ecdysozoa</taxon>
        <taxon>Arthropoda</taxon>
        <taxon>Hexapoda</taxon>
        <taxon>Insecta</taxon>
        <taxon>Pterygota</taxon>
        <taxon>Neoptera</taxon>
        <taxon>Endopterygota</taxon>
        <taxon>Diptera</taxon>
        <taxon>Brachycera</taxon>
        <taxon>Muscomorpha</taxon>
        <taxon>Hippoboscoidea</taxon>
        <taxon>Glossinidae</taxon>
        <taxon>Glossina</taxon>
    </lineage>
</organism>
<protein>
    <submittedName>
        <fullName evidence="1">Uncharacterized protein</fullName>
    </submittedName>
</protein>
<dbReference type="VEuPathDB" id="VectorBase:GMOY009252"/>
<dbReference type="Proteomes" id="UP000092444">
    <property type="component" value="Unassembled WGS sequence"/>
</dbReference>
<accession>A0A1B0G7F9</accession>
<evidence type="ECO:0000313" key="2">
    <source>
        <dbReference type="Proteomes" id="UP000092444"/>
    </source>
</evidence>
<sequence length="42" mass="4988">MPTIAYLEPLPRPTKSPMRSNICLTHWWTSKWHLFRSAFAQS</sequence>
<dbReference type="AlphaFoldDB" id="A0A1B0G7F9"/>
<keyword evidence="2" id="KW-1185">Reference proteome</keyword>
<dbReference type="EnsemblMetazoa" id="GMOY009252-RA">
    <property type="protein sequence ID" value="GMOY009252-PA"/>
    <property type="gene ID" value="GMOY009252"/>
</dbReference>
<evidence type="ECO:0000313" key="1">
    <source>
        <dbReference type="EnsemblMetazoa" id="GMOY009252-PA"/>
    </source>
</evidence>
<reference evidence="1" key="1">
    <citation type="submission" date="2020-05" db="UniProtKB">
        <authorList>
            <consortium name="EnsemblMetazoa"/>
        </authorList>
    </citation>
    <scope>IDENTIFICATION</scope>
    <source>
        <strain evidence="1">Yale</strain>
    </source>
</reference>
<dbReference type="EMBL" id="CCAG010017132">
    <property type="status" value="NOT_ANNOTATED_CDS"/>
    <property type="molecule type" value="Genomic_DNA"/>
</dbReference>
<name>A0A1B0G7F9_GLOMM</name>
<proteinExistence type="predicted"/>